<keyword evidence="2" id="KW-1185">Reference proteome</keyword>
<proteinExistence type="predicted"/>
<dbReference type="Proteomes" id="UP000035352">
    <property type="component" value="Chromosome"/>
</dbReference>
<dbReference type="KEGG" id="pbh:AAW51_4085"/>
<protein>
    <submittedName>
        <fullName evidence="1">Uncharacterized protein</fullName>
    </submittedName>
</protein>
<evidence type="ECO:0000313" key="2">
    <source>
        <dbReference type="Proteomes" id="UP000035352"/>
    </source>
</evidence>
<organism evidence="1 2">
    <name type="scientific">Caldimonas brevitalea</name>
    <dbReference type="NCBI Taxonomy" id="413882"/>
    <lineage>
        <taxon>Bacteria</taxon>
        <taxon>Pseudomonadati</taxon>
        <taxon>Pseudomonadota</taxon>
        <taxon>Betaproteobacteria</taxon>
        <taxon>Burkholderiales</taxon>
        <taxon>Sphaerotilaceae</taxon>
        <taxon>Caldimonas</taxon>
    </lineage>
</organism>
<gene>
    <name evidence="1" type="ORF">AAW51_4085</name>
</gene>
<dbReference type="AlphaFoldDB" id="A0A0G3BTU8"/>
<evidence type="ECO:0000313" key="1">
    <source>
        <dbReference type="EMBL" id="AKJ30776.1"/>
    </source>
</evidence>
<reference evidence="1 2" key="1">
    <citation type="submission" date="2015-05" db="EMBL/GenBank/DDBJ databases">
        <authorList>
            <person name="Tang B."/>
            <person name="Yu Y."/>
        </authorList>
    </citation>
    <scope>NUCLEOTIDE SEQUENCE [LARGE SCALE GENOMIC DNA]</scope>
    <source>
        <strain evidence="1 2">DSM 7029</strain>
    </source>
</reference>
<dbReference type="EMBL" id="CP011371">
    <property type="protein sequence ID" value="AKJ30776.1"/>
    <property type="molecule type" value="Genomic_DNA"/>
</dbReference>
<accession>A0A0G3BTU8</accession>
<name>A0A0G3BTU8_9BURK</name>
<sequence>MATPDLIQSWARTEALLNEARTELPTDVAAEFSSQLEQFAEFLAHNELGLAFDTMLGIVEDAGCAAAPLIQALVLAAGNMGREQLRQSLAEQLASLTS</sequence>